<protein>
    <submittedName>
        <fullName evidence="1">Uncharacterized protein</fullName>
    </submittedName>
</protein>
<comment type="caution">
    <text evidence="1">The sequence shown here is derived from an EMBL/GenBank/DDBJ whole genome shotgun (WGS) entry which is preliminary data.</text>
</comment>
<sequence>MLHGSKEELTGAARIFLNNLYELYQAGLAGKGHDESAQKVLESNDWVHVYNLGQRLLFINTRDPHFGVLGEMEKEAQEQSWENGFDLRYQITNDGIIFHYVDGSTGDYLYSIEIWCIDRAIQGLKLNMPSGIEF</sequence>
<dbReference type="EMBL" id="AAGUDP010000045">
    <property type="protein sequence ID" value="EBS0566309.1"/>
    <property type="molecule type" value="Genomic_DNA"/>
</dbReference>
<evidence type="ECO:0000313" key="1">
    <source>
        <dbReference type="EMBL" id="EBS0566309.1"/>
    </source>
</evidence>
<organism evidence="1">
    <name type="scientific">Salmonella muenchen</name>
    <dbReference type="NCBI Taxonomy" id="596"/>
    <lineage>
        <taxon>Bacteria</taxon>
        <taxon>Pseudomonadati</taxon>
        <taxon>Pseudomonadota</taxon>
        <taxon>Gammaproteobacteria</taxon>
        <taxon>Enterobacterales</taxon>
        <taxon>Enterobacteriaceae</taxon>
        <taxon>Salmonella</taxon>
    </lineage>
</organism>
<proteinExistence type="predicted"/>
<accession>A0A5U8XTB9</accession>
<name>A0A5U8XTB9_SALMU</name>
<dbReference type="AlphaFoldDB" id="A0A5U8XTB9"/>
<gene>
    <name evidence="1" type="ORF">DTU56_24895</name>
</gene>
<reference evidence="1" key="1">
    <citation type="submission" date="2018-07" db="EMBL/GenBank/DDBJ databases">
        <authorList>
            <person name="Ashton P.M."/>
            <person name="Dallman T."/>
            <person name="Nair S."/>
            <person name="De Pinna E."/>
            <person name="Peters T."/>
            <person name="Grant K."/>
        </authorList>
    </citation>
    <scope>NUCLEOTIDE SEQUENCE</scope>
    <source>
        <strain evidence="1">142535</strain>
    </source>
</reference>